<reference evidence="1 2" key="1">
    <citation type="submission" date="2014-04" db="EMBL/GenBank/DDBJ databases">
        <authorList>
            <consortium name="DOE Joint Genome Institute"/>
            <person name="Kuo A."/>
            <person name="Ruytinx J."/>
            <person name="Rineau F."/>
            <person name="Colpaert J."/>
            <person name="Kohler A."/>
            <person name="Nagy L.G."/>
            <person name="Floudas D."/>
            <person name="Copeland A."/>
            <person name="Barry K.W."/>
            <person name="Cichocki N."/>
            <person name="Veneault-Fourrey C."/>
            <person name="LaButti K."/>
            <person name="Lindquist E.A."/>
            <person name="Lipzen A."/>
            <person name="Lundell T."/>
            <person name="Morin E."/>
            <person name="Murat C."/>
            <person name="Sun H."/>
            <person name="Tunlid A."/>
            <person name="Henrissat B."/>
            <person name="Grigoriev I.V."/>
            <person name="Hibbett D.S."/>
            <person name="Martin F."/>
            <person name="Nordberg H.P."/>
            <person name="Cantor M.N."/>
            <person name="Hua S.X."/>
        </authorList>
    </citation>
    <scope>NUCLEOTIDE SEQUENCE [LARGE SCALE GENOMIC DNA]</scope>
    <source>
        <strain evidence="1 2">UH-Slu-Lm8-n1</strain>
    </source>
</reference>
<dbReference type="InParanoid" id="A0A0D0AY61"/>
<dbReference type="AlphaFoldDB" id="A0A0D0AY61"/>
<accession>A0A0D0AY61</accession>
<dbReference type="EMBL" id="KN835497">
    <property type="protein sequence ID" value="KIK36808.1"/>
    <property type="molecule type" value="Genomic_DNA"/>
</dbReference>
<proteinExistence type="predicted"/>
<dbReference type="InterPro" id="IPR027417">
    <property type="entry name" value="P-loop_NTPase"/>
</dbReference>
<dbReference type="Proteomes" id="UP000054485">
    <property type="component" value="Unassembled WGS sequence"/>
</dbReference>
<keyword evidence="2" id="KW-1185">Reference proteome</keyword>
<name>A0A0D0AY61_9AGAM</name>
<evidence type="ECO:0000313" key="1">
    <source>
        <dbReference type="EMBL" id="KIK36808.1"/>
    </source>
</evidence>
<reference evidence="2" key="2">
    <citation type="submission" date="2015-01" db="EMBL/GenBank/DDBJ databases">
        <title>Evolutionary Origins and Diversification of the Mycorrhizal Mutualists.</title>
        <authorList>
            <consortium name="DOE Joint Genome Institute"/>
            <consortium name="Mycorrhizal Genomics Consortium"/>
            <person name="Kohler A."/>
            <person name="Kuo A."/>
            <person name="Nagy L.G."/>
            <person name="Floudas D."/>
            <person name="Copeland A."/>
            <person name="Barry K.W."/>
            <person name="Cichocki N."/>
            <person name="Veneault-Fourrey C."/>
            <person name="LaButti K."/>
            <person name="Lindquist E.A."/>
            <person name="Lipzen A."/>
            <person name="Lundell T."/>
            <person name="Morin E."/>
            <person name="Murat C."/>
            <person name="Riley R."/>
            <person name="Ohm R."/>
            <person name="Sun H."/>
            <person name="Tunlid A."/>
            <person name="Henrissat B."/>
            <person name="Grigoriev I.V."/>
            <person name="Hibbett D.S."/>
            <person name="Martin F."/>
        </authorList>
    </citation>
    <scope>NUCLEOTIDE SEQUENCE [LARGE SCALE GENOMIC DNA]</scope>
    <source>
        <strain evidence="2">UH-Slu-Lm8-n1</strain>
    </source>
</reference>
<dbReference type="SUPFAM" id="SSF52540">
    <property type="entry name" value="P-loop containing nucleoside triphosphate hydrolases"/>
    <property type="match status" value="1"/>
</dbReference>
<dbReference type="HOGENOM" id="CLU_2607605_0_0_1"/>
<sequence>MFSSSSRGCSKRSHTVIFLYHGPPTSRKIFERFRILIIGRANTGKTTILQRVCKTREDADIHDSAGKKVRAMIESVVLG</sequence>
<dbReference type="OrthoDB" id="3258686at2759"/>
<dbReference type="Gene3D" id="3.40.50.300">
    <property type="entry name" value="P-loop containing nucleotide triphosphate hydrolases"/>
    <property type="match status" value="1"/>
</dbReference>
<evidence type="ECO:0000313" key="2">
    <source>
        <dbReference type="Proteomes" id="UP000054485"/>
    </source>
</evidence>
<evidence type="ECO:0008006" key="3">
    <source>
        <dbReference type="Google" id="ProtNLM"/>
    </source>
</evidence>
<organism evidence="1 2">
    <name type="scientific">Suillus luteus UH-Slu-Lm8-n1</name>
    <dbReference type="NCBI Taxonomy" id="930992"/>
    <lineage>
        <taxon>Eukaryota</taxon>
        <taxon>Fungi</taxon>
        <taxon>Dikarya</taxon>
        <taxon>Basidiomycota</taxon>
        <taxon>Agaricomycotina</taxon>
        <taxon>Agaricomycetes</taxon>
        <taxon>Agaricomycetidae</taxon>
        <taxon>Boletales</taxon>
        <taxon>Suillineae</taxon>
        <taxon>Suillaceae</taxon>
        <taxon>Suillus</taxon>
    </lineage>
</organism>
<gene>
    <name evidence="1" type="ORF">CY34DRAFT_491565</name>
</gene>
<protein>
    <recommendedName>
        <fullName evidence="3">G domain-containing protein</fullName>
    </recommendedName>
</protein>